<keyword evidence="7" id="KW-0472">Membrane</keyword>
<accession>A0A1F4V4H8</accession>
<name>A0A1F4V4H8_UNCKA</name>
<comment type="caution">
    <text evidence="9">The sequence shown here is derived from an EMBL/GenBank/DDBJ whole genome shotgun (WGS) entry which is preliminary data.</text>
</comment>
<evidence type="ECO:0000256" key="7">
    <source>
        <dbReference type="ARBA" id="ARBA00023136"/>
    </source>
</evidence>
<dbReference type="EMBL" id="MEUT01000002">
    <property type="protein sequence ID" value="OGC52088.1"/>
    <property type="molecule type" value="Genomic_DNA"/>
</dbReference>
<dbReference type="Proteomes" id="UP000177371">
    <property type="component" value="Unassembled WGS sequence"/>
</dbReference>
<evidence type="ECO:0000259" key="8">
    <source>
        <dbReference type="Pfam" id="PF00535"/>
    </source>
</evidence>
<keyword evidence="4" id="KW-0812">Transmembrane</keyword>
<dbReference type="GO" id="GO:0009103">
    <property type="term" value="P:lipopolysaccharide biosynthetic process"/>
    <property type="evidence" value="ECO:0007669"/>
    <property type="project" value="UniProtKB-KW"/>
</dbReference>
<sequence length="233" mass="27402">MASISVFFPCYNDEKTIAKLVKNVFLILPSLSKDYEVIVIDDASKDKSVDILKKLQKKYPKLKLVFHKINQGYGGTLRSGFEKSRKELIFYTDGDGQYNVNELPILLNLMTYDTDFVNGIKMVRRDPTYRIFFGNLYSFIARWLFWLPTYDVDCDFRLIRKKIIDKIHLTSNSGAICVELVKKCHLIGARFRQVSVHHYQRRYGNSQFFRISRILSTFKELLALWFELVLLKK</sequence>
<dbReference type="PANTHER" id="PTHR48090">
    <property type="entry name" value="UNDECAPRENYL-PHOSPHATE 4-DEOXY-4-FORMAMIDO-L-ARABINOSE TRANSFERASE-RELATED"/>
    <property type="match status" value="1"/>
</dbReference>
<evidence type="ECO:0000313" key="9">
    <source>
        <dbReference type="EMBL" id="OGC52088.1"/>
    </source>
</evidence>
<keyword evidence="1" id="KW-1003">Cell membrane</keyword>
<dbReference type="PANTHER" id="PTHR48090:SF3">
    <property type="entry name" value="UNDECAPRENYL-PHOSPHATE 4-DEOXY-4-FORMAMIDO-L-ARABINOSE TRANSFERASE"/>
    <property type="match status" value="1"/>
</dbReference>
<keyword evidence="2" id="KW-0328">Glycosyltransferase</keyword>
<feature type="domain" description="Glycosyltransferase 2-like" evidence="8">
    <location>
        <begin position="5"/>
        <end position="167"/>
    </location>
</feature>
<organism evidence="9 10">
    <name type="scientific">candidate division WWE3 bacterium RBG_16_37_10</name>
    <dbReference type="NCBI Taxonomy" id="1802610"/>
    <lineage>
        <taxon>Bacteria</taxon>
        <taxon>Katanobacteria</taxon>
    </lineage>
</organism>
<evidence type="ECO:0000256" key="6">
    <source>
        <dbReference type="ARBA" id="ARBA00022989"/>
    </source>
</evidence>
<proteinExistence type="predicted"/>
<dbReference type="AlphaFoldDB" id="A0A1F4V4H8"/>
<evidence type="ECO:0000256" key="5">
    <source>
        <dbReference type="ARBA" id="ARBA00022985"/>
    </source>
</evidence>
<dbReference type="Gene3D" id="3.90.550.10">
    <property type="entry name" value="Spore Coat Polysaccharide Biosynthesis Protein SpsA, Chain A"/>
    <property type="match status" value="1"/>
</dbReference>
<reference evidence="9 10" key="1">
    <citation type="journal article" date="2016" name="Nat. Commun.">
        <title>Thousands of microbial genomes shed light on interconnected biogeochemical processes in an aquifer system.</title>
        <authorList>
            <person name="Anantharaman K."/>
            <person name="Brown C.T."/>
            <person name="Hug L.A."/>
            <person name="Sharon I."/>
            <person name="Castelle C.J."/>
            <person name="Probst A.J."/>
            <person name="Thomas B.C."/>
            <person name="Singh A."/>
            <person name="Wilkins M.J."/>
            <person name="Karaoz U."/>
            <person name="Brodie E.L."/>
            <person name="Williams K.H."/>
            <person name="Hubbard S.S."/>
            <person name="Banfield J.F."/>
        </authorList>
    </citation>
    <scope>NUCLEOTIDE SEQUENCE [LARGE SCALE GENOMIC DNA]</scope>
</reference>
<keyword evidence="3" id="KW-0808">Transferase</keyword>
<dbReference type="GO" id="GO:0005886">
    <property type="term" value="C:plasma membrane"/>
    <property type="evidence" value="ECO:0007669"/>
    <property type="project" value="TreeGrafter"/>
</dbReference>
<evidence type="ECO:0000313" key="10">
    <source>
        <dbReference type="Proteomes" id="UP000177371"/>
    </source>
</evidence>
<dbReference type="InterPro" id="IPR050256">
    <property type="entry name" value="Glycosyltransferase_2"/>
</dbReference>
<keyword evidence="6" id="KW-1133">Transmembrane helix</keyword>
<evidence type="ECO:0000256" key="2">
    <source>
        <dbReference type="ARBA" id="ARBA00022676"/>
    </source>
</evidence>
<evidence type="ECO:0000256" key="3">
    <source>
        <dbReference type="ARBA" id="ARBA00022679"/>
    </source>
</evidence>
<evidence type="ECO:0000256" key="1">
    <source>
        <dbReference type="ARBA" id="ARBA00022475"/>
    </source>
</evidence>
<dbReference type="CDD" id="cd04179">
    <property type="entry name" value="DPM_DPG-synthase_like"/>
    <property type="match status" value="1"/>
</dbReference>
<evidence type="ECO:0000256" key="4">
    <source>
        <dbReference type="ARBA" id="ARBA00022692"/>
    </source>
</evidence>
<protein>
    <recommendedName>
        <fullName evidence="8">Glycosyltransferase 2-like domain-containing protein</fullName>
    </recommendedName>
</protein>
<dbReference type="STRING" id="1802610.A2W32_01480"/>
<dbReference type="InterPro" id="IPR001173">
    <property type="entry name" value="Glyco_trans_2-like"/>
</dbReference>
<dbReference type="Pfam" id="PF00535">
    <property type="entry name" value="Glycos_transf_2"/>
    <property type="match status" value="1"/>
</dbReference>
<gene>
    <name evidence="9" type="ORF">A2W32_01480</name>
</gene>
<dbReference type="SUPFAM" id="SSF53448">
    <property type="entry name" value="Nucleotide-diphospho-sugar transferases"/>
    <property type="match status" value="1"/>
</dbReference>
<dbReference type="InterPro" id="IPR029044">
    <property type="entry name" value="Nucleotide-diphossugar_trans"/>
</dbReference>
<dbReference type="GO" id="GO:0099621">
    <property type="term" value="F:undecaprenyl-phosphate 4-deoxy-4-formamido-L-arabinose transferase activity"/>
    <property type="evidence" value="ECO:0007669"/>
    <property type="project" value="TreeGrafter"/>
</dbReference>
<keyword evidence="5" id="KW-0448">Lipopolysaccharide biosynthesis</keyword>